<evidence type="ECO:0000313" key="8">
    <source>
        <dbReference type="Proteomes" id="UP001558713"/>
    </source>
</evidence>
<evidence type="ECO:0000259" key="6">
    <source>
        <dbReference type="PROSITE" id="PS51044"/>
    </source>
</evidence>
<evidence type="ECO:0000256" key="4">
    <source>
        <dbReference type="PROSITE-ProRule" id="PRU00452"/>
    </source>
</evidence>
<dbReference type="AlphaFoldDB" id="A0ABD1C807"/>
<feature type="compositionally biased region" description="Basic and acidic residues" evidence="5">
    <location>
        <begin position="440"/>
        <end position="453"/>
    </location>
</feature>
<feature type="region of interest" description="Disordered" evidence="5">
    <location>
        <begin position="440"/>
        <end position="466"/>
    </location>
</feature>
<dbReference type="GO" id="GO:0016925">
    <property type="term" value="P:protein sumoylation"/>
    <property type="evidence" value="ECO:0007669"/>
    <property type="project" value="UniProtKB-ARBA"/>
</dbReference>
<accession>A0ABD1C807</accession>
<organism evidence="7 8">
    <name type="scientific">Cardamine amara subsp. amara</name>
    <dbReference type="NCBI Taxonomy" id="228776"/>
    <lineage>
        <taxon>Eukaryota</taxon>
        <taxon>Viridiplantae</taxon>
        <taxon>Streptophyta</taxon>
        <taxon>Embryophyta</taxon>
        <taxon>Tracheophyta</taxon>
        <taxon>Spermatophyta</taxon>
        <taxon>Magnoliopsida</taxon>
        <taxon>eudicotyledons</taxon>
        <taxon>Gunneridae</taxon>
        <taxon>Pentapetalae</taxon>
        <taxon>rosids</taxon>
        <taxon>malvids</taxon>
        <taxon>Brassicales</taxon>
        <taxon>Brassicaceae</taxon>
        <taxon>Cardamineae</taxon>
        <taxon>Cardamine</taxon>
    </lineage>
</organism>
<evidence type="ECO:0000256" key="1">
    <source>
        <dbReference type="ARBA" id="ARBA00022723"/>
    </source>
</evidence>
<keyword evidence="1" id="KW-0479">Metal-binding</keyword>
<dbReference type="Proteomes" id="UP001558713">
    <property type="component" value="Unassembled WGS sequence"/>
</dbReference>
<dbReference type="PANTHER" id="PTHR10782:SF4">
    <property type="entry name" value="TONALLI, ISOFORM E"/>
    <property type="match status" value="1"/>
</dbReference>
<keyword evidence="2 4" id="KW-0863">Zinc-finger</keyword>
<dbReference type="Gene3D" id="3.30.40.10">
    <property type="entry name" value="Zinc/RING finger domain, C3HC4 (zinc finger)"/>
    <property type="match status" value="1"/>
</dbReference>
<feature type="domain" description="SP-RING-type" evidence="6">
    <location>
        <begin position="297"/>
        <end position="378"/>
    </location>
</feature>
<name>A0ABD1C807_CARAN</name>
<protein>
    <submittedName>
        <fullName evidence="7">E4 SUMO-protein ligase PIAL2</fullName>
    </submittedName>
</protein>
<dbReference type="CDD" id="cd16650">
    <property type="entry name" value="SP-RING_PIAS-like"/>
    <property type="match status" value="1"/>
</dbReference>
<keyword evidence="7" id="KW-0436">Ligase</keyword>
<dbReference type="FunFam" id="3.30.40.10:FF:001069">
    <property type="entry name" value="E4 SUMO-protein ligase PIAL1"/>
    <property type="match status" value="1"/>
</dbReference>
<evidence type="ECO:0000256" key="2">
    <source>
        <dbReference type="ARBA" id="ARBA00022771"/>
    </source>
</evidence>
<proteinExistence type="predicted"/>
<feature type="compositionally biased region" description="Polar residues" evidence="5">
    <location>
        <begin position="542"/>
        <end position="584"/>
    </location>
</feature>
<dbReference type="PANTHER" id="PTHR10782">
    <property type="entry name" value="ZINC FINGER MIZ DOMAIN-CONTAINING PROTEIN"/>
    <property type="match status" value="1"/>
</dbReference>
<feature type="region of interest" description="Disordered" evidence="5">
    <location>
        <begin position="498"/>
        <end position="584"/>
    </location>
</feature>
<keyword evidence="8" id="KW-1185">Reference proteome</keyword>
<feature type="compositionally biased region" description="Polar residues" evidence="5">
    <location>
        <begin position="498"/>
        <end position="512"/>
    </location>
</feature>
<evidence type="ECO:0000256" key="3">
    <source>
        <dbReference type="ARBA" id="ARBA00022833"/>
    </source>
</evidence>
<feature type="compositionally biased region" description="Polar residues" evidence="5">
    <location>
        <begin position="691"/>
        <end position="720"/>
    </location>
</feature>
<reference evidence="7 8" key="1">
    <citation type="submission" date="2024-04" db="EMBL/GenBank/DDBJ databases">
        <title>Genome assembly C_amara_ONT_v2.</title>
        <authorList>
            <person name="Yant L."/>
            <person name="Moore C."/>
            <person name="Slenker M."/>
        </authorList>
    </citation>
    <scope>NUCLEOTIDE SEQUENCE [LARGE SCALE GENOMIC DNA]</scope>
    <source>
        <tissue evidence="7">Leaf</tissue>
    </source>
</reference>
<feature type="compositionally biased region" description="Pro residues" evidence="5">
    <location>
        <begin position="732"/>
        <end position="741"/>
    </location>
</feature>
<dbReference type="GO" id="GO:0019789">
    <property type="term" value="F:SUMO transferase activity"/>
    <property type="evidence" value="ECO:0007669"/>
    <property type="project" value="UniProtKB-ARBA"/>
</dbReference>
<keyword evidence="3" id="KW-0862">Zinc</keyword>
<evidence type="ECO:0000256" key="5">
    <source>
        <dbReference type="SAM" id="MobiDB-lite"/>
    </source>
</evidence>
<dbReference type="GO" id="GO:0016874">
    <property type="term" value="F:ligase activity"/>
    <property type="evidence" value="ECO:0007669"/>
    <property type="project" value="UniProtKB-KW"/>
</dbReference>
<sequence length="749" mass="81857">MSTAVRPVAGPGLRDKAAAALVNCFRLASVTQRLRFHIQAGTNSDNKEFQICCISLAKGIDYAIANNDVPKKVEEFPWLLKQVCAHGTDVYTKTAVMVLMISVKHACQLGWFLDSEAKELIGLTDELRNSFGTSGSSTPDILSPGSTFSQVVEKFYPFVKLGHVLVSLEVKQAGFTMVAHDFHISKNMPHSLQEKIRLFVVQTDNIQTSACIVNPPELSLLLNGKGVEKRVNILMDSGPQLPTNITAQLKYGTNLLQVMGNVKGHYIIVIAFTGVVLPPEKPVLKDYLQPQVVESSPDCDIIEGPSRVSLNCPISRRRIKLPVKGQLCKHLQCFDFLNYVHINMRNPSWRCPHCNQPVCYPEICLDQNMVKILKEVEPNAADVIIDAGGTWKVAKKTGEPKEPVREIIHDLEDPMSILNSGPVVLDLTGDDDDAEMELFSDTKVEDRKPHLSDAHGQYNDNNTSKDASADDYCSVFNISDVIALDPVITSALGNSAQQPHQALNTGTGQGYSNLPHRPSSRDPIPVPVPFSQTPSPRDRPAATSTVFTIPNPSPQFSQVHASPVSPTGTYLGRTSSPRWNQSYPYKSQRVPVPVMSQSPANVLSFAQSRNVPRVLTSQPNSNATRGLPSNNVSTQRQHPIGPTVQSVSRTSDLMDVESIDPDTANWRPRMRGSLAPGSHSTGLDHMIIRPTQPSQTSTGLQASQPVQTPSIQTSQAQQPFSAAAYRTETVPSPTPGFPRPSGPTGSWRT</sequence>
<feature type="region of interest" description="Disordered" evidence="5">
    <location>
        <begin position="616"/>
        <end position="749"/>
    </location>
</feature>
<comment type="caution">
    <text evidence="7">The sequence shown here is derived from an EMBL/GenBank/DDBJ whole genome shotgun (WGS) entry which is preliminary data.</text>
</comment>
<dbReference type="EMBL" id="JBANAX010000025">
    <property type="protein sequence ID" value="KAL1225617.1"/>
    <property type="molecule type" value="Genomic_DNA"/>
</dbReference>
<evidence type="ECO:0000313" key="7">
    <source>
        <dbReference type="EMBL" id="KAL1225617.1"/>
    </source>
</evidence>
<dbReference type="GO" id="GO:0008270">
    <property type="term" value="F:zinc ion binding"/>
    <property type="evidence" value="ECO:0007669"/>
    <property type="project" value="UniProtKB-KW"/>
</dbReference>
<gene>
    <name evidence="7" type="ORF">V5N11_000059</name>
</gene>
<feature type="compositionally biased region" description="Polar residues" evidence="5">
    <location>
        <begin position="616"/>
        <end position="651"/>
    </location>
</feature>
<dbReference type="InterPro" id="IPR013083">
    <property type="entry name" value="Znf_RING/FYVE/PHD"/>
</dbReference>
<dbReference type="PROSITE" id="PS51044">
    <property type="entry name" value="ZF_SP_RING"/>
    <property type="match status" value="1"/>
</dbReference>
<dbReference type="InterPro" id="IPR004181">
    <property type="entry name" value="Znf_MIZ"/>
</dbReference>
<dbReference type="Pfam" id="PF02891">
    <property type="entry name" value="zf-MIZ"/>
    <property type="match status" value="1"/>
</dbReference>